<dbReference type="InterPro" id="IPR036390">
    <property type="entry name" value="WH_DNA-bd_sf"/>
</dbReference>
<sequence>MTGNDAISPRHELDGGAIDPCPDDMLDSVDRRILNIIQSSFPLESRPYAVIGRAAGVSEEEAFSRVQKMKGRKTIRRIGANFDAAKLGFRSTLCAAKVPEAKLAAFVAEVNAHPGVTHNYLRSHEYNVWFTCIAPSWEMLCAIVDGIADKMGIAVLNLPMTRLYKVKVDFKMEK</sequence>
<dbReference type="GO" id="GO:0003677">
    <property type="term" value="F:DNA binding"/>
    <property type="evidence" value="ECO:0007669"/>
    <property type="project" value="UniProtKB-KW"/>
</dbReference>
<accession>A0A7W8C1X1</accession>
<evidence type="ECO:0000259" key="7">
    <source>
        <dbReference type="Pfam" id="PF17805"/>
    </source>
</evidence>
<evidence type="ECO:0000256" key="4">
    <source>
        <dbReference type="ARBA" id="ARBA00023457"/>
    </source>
</evidence>
<evidence type="ECO:0000256" key="5">
    <source>
        <dbReference type="ARBA" id="ARBA00023471"/>
    </source>
</evidence>
<evidence type="ECO:0000256" key="6">
    <source>
        <dbReference type="ARBA" id="ARBA00048470"/>
    </source>
</evidence>
<dbReference type="PANTHER" id="PTHR43413:SF1">
    <property type="entry name" value="SIROHEME DECARBOXYLASE NIRL SUBUNIT"/>
    <property type="match status" value="1"/>
</dbReference>
<dbReference type="Proteomes" id="UP000539075">
    <property type="component" value="Unassembled WGS sequence"/>
</dbReference>
<proteinExistence type="inferred from homology"/>
<dbReference type="EC" id="4.1.1.111" evidence="5"/>
<dbReference type="InterPro" id="IPR040523">
    <property type="entry name" value="AsnC_trans_reg2"/>
</dbReference>
<dbReference type="SUPFAM" id="SSF46785">
    <property type="entry name" value="Winged helix' DNA-binding domain"/>
    <property type="match status" value="1"/>
</dbReference>
<comment type="similarity">
    <text evidence="4">Belongs to the Ahb/Nir family.</text>
</comment>
<evidence type="ECO:0000256" key="2">
    <source>
        <dbReference type="ARBA" id="ARBA00023133"/>
    </source>
</evidence>
<dbReference type="UniPathway" id="UPA00252"/>
<organism evidence="9 10">
    <name type="scientific">Desulfovibrio intestinalis</name>
    <dbReference type="NCBI Taxonomy" id="58621"/>
    <lineage>
        <taxon>Bacteria</taxon>
        <taxon>Pseudomonadati</taxon>
        <taxon>Thermodesulfobacteriota</taxon>
        <taxon>Desulfovibrionia</taxon>
        <taxon>Desulfovibrionales</taxon>
        <taxon>Desulfovibrionaceae</taxon>
        <taxon>Desulfovibrio</taxon>
    </lineage>
</organism>
<evidence type="ECO:0000313" key="10">
    <source>
        <dbReference type="Proteomes" id="UP000539075"/>
    </source>
</evidence>
<dbReference type="PANTHER" id="PTHR43413">
    <property type="entry name" value="TRANSCRIPTIONAL REGULATOR, ASNC FAMILY"/>
    <property type="match status" value="1"/>
</dbReference>
<keyword evidence="3" id="KW-0456">Lyase</keyword>
<comment type="pathway">
    <text evidence="1">Porphyrin-containing compound metabolism; protoheme biosynthesis.</text>
</comment>
<dbReference type="Gene3D" id="1.10.10.10">
    <property type="entry name" value="Winged helix-like DNA-binding domain superfamily/Winged helix DNA-binding domain"/>
    <property type="match status" value="1"/>
</dbReference>
<evidence type="ECO:0000259" key="8">
    <source>
        <dbReference type="Pfam" id="PF22451"/>
    </source>
</evidence>
<dbReference type="SMART" id="SM00344">
    <property type="entry name" value="HTH_ASNC"/>
    <property type="match status" value="1"/>
</dbReference>
<dbReference type="InterPro" id="IPR036388">
    <property type="entry name" value="WH-like_DNA-bd_sf"/>
</dbReference>
<dbReference type="InterPro" id="IPR019888">
    <property type="entry name" value="Tscrpt_reg_AsnC-like"/>
</dbReference>
<keyword evidence="2" id="KW-0350">Heme biosynthesis</keyword>
<keyword evidence="9" id="KW-0238">DNA-binding</keyword>
<dbReference type="InterPro" id="IPR053953">
    <property type="entry name" value="NirdL-like_HTH"/>
</dbReference>
<keyword evidence="10" id="KW-1185">Reference proteome</keyword>
<dbReference type="GO" id="GO:0006783">
    <property type="term" value="P:heme biosynthetic process"/>
    <property type="evidence" value="ECO:0007669"/>
    <property type="project" value="UniProtKB-KW"/>
</dbReference>
<dbReference type="InterPro" id="IPR050684">
    <property type="entry name" value="HTH-Siroheme_Decarb"/>
</dbReference>
<feature type="domain" description="Siroheme decarboxylase AsnC-like ligand binding" evidence="7">
    <location>
        <begin position="86"/>
        <end position="165"/>
    </location>
</feature>
<evidence type="ECO:0000256" key="3">
    <source>
        <dbReference type="ARBA" id="ARBA00023239"/>
    </source>
</evidence>
<dbReference type="Pfam" id="PF17805">
    <property type="entry name" value="AsnC_trans_reg2"/>
    <property type="match status" value="1"/>
</dbReference>
<dbReference type="EMBL" id="JACHGO010000001">
    <property type="protein sequence ID" value="MBB5142185.1"/>
    <property type="molecule type" value="Genomic_DNA"/>
</dbReference>
<evidence type="ECO:0000256" key="1">
    <source>
        <dbReference type="ARBA" id="ARBA00004744"/>
    </source>
</evidence>
<dbReference type="Gene3D" id="3.30.70.3460">
    <property type="match status" value="1"/>
</dbReference>
<comment type="caution">
    <text evidence="9">The sequence shown here is derived from an EMBL/GenBank/DDBJ whole genome shotgun (WGS) entry which is preliminary data.</text>
</comment>
<gene>
    <name evidence="9" type="ORF">HNQ38_000248</name>
</gene>
<dbReference type="Pfam" id="PF22451">
    <property type="entry name" value="NirdL-like_HTH"/>
    <property type="match status" value="1"/>
</dbReference>
<comment type="catalytic activity">
    <reaction evidence="6">
        <text>siroheme + 2 H(+) = 12,18-didecarboxysiroheme + 2 CO2</text>
        <dbReference type="Rhea" id="RHEA:19093"/>
        <dbReference type="ChEBI" id="CHEBI:15378"/>
        <dbReference type="ChEBI" id="CHEBI:16526"/>
        <dbReference type="ChEBI" id="CHEBI:60052"/>
        <dbReference type="ChEBI" id="CHEBI:140497"/>
        <dbReference type="EC" id="4.1.1.111"/>
    </reaction>
</comment>
<name>A0A7W8C1X1_9BACT</name>
<feature type="domain" description="Siroheme decarboxylase NirL-like HTH" evidence="8">
    <location>
        <begin position="30"/>
        <end position="76"/>
    </location>
</feature>
<dbReference type="AlphaFoldDB" id="A0A7W8C1X1"/>
<reference evidence="9 10" key="1">
    <citation type="submission" date="2020-08" db="EMBL/GenBank/DDBJ databases">
        <title>Genomic Encyclopedia of Type Strains, Phase IV (KMG-IV): sequencing the most valuable type-strain genomes for metagenomic binning, comparative biology and taxonomic classification.</title>
        <authorList>
            <person name="Goeker M."/>
        </authorList>
    </citation>
    <scope>NUCLEOTIDE SEQUENCE [LARGE SCALE GENOMIC DNA]</scope>
    <source>
        <strain evidence="9 10">DSM 11275</strain>
    </source>
</reference>
<dbReference type="GO" id="GO:0016829">
    <property type="term" value="F:lyase activity"/>
    <property type="evidence" value="ECO:0007669"/>
    <property type="project" value="UniProtKB-KW"/>
</dbReference>
<evidence type="ECO:0000313" key="9">
    <source>
        <dbReference type="EMBL" id="MBB5142185.1"/>
    </source>
</evidence>
<protein>
    <recommendedName>
        <fullName evidence="5">siroheme decarboxylase</fullName>
        <ecNumber evidence="5">4.1.1.111</ecNumber>
    </recommendedName>
</protein>